<accession>A0A650F402</accession>
<reference evidence="1" key="1">
    <citation type="journal article" date="2020" name="J. ISSAAS">
        <title>Lactobacilli and other gastrointestinal microbiota of Peromyscus leucopus, reservoir host for agents of Lyme disease and other zoonoses in North America.</title>
        <authorList>
            <person name="Milovic A."/>
            <person name="Bassam K."/>
            <person name="Shao H."/>
            <person name="Chatzistamou I."/>
            <person name="Tufts D.M."/>
            <person name="Diuk-Wasser M."/>
            <person name="Barbour A.G."/>
        </authorList>
    </citation>
    <scope>NUCLEOTIDE SEQUENCE</scope>
    <source>
        <strain evidence="1">LL30</strain>
    </source>
</reference>
<protein>
    <submittedName>
        <fullName evidence="1">Uncharacterized protein</fullName>
    </submittedName>
</protein>
<organism evidence="1">
    <name type="scientific">uncultured Elusimicrobia bacterium</name>
    <dbReference type="NCBI Taxonomy" id="699876"/>
    <lineage>
        <taxon>Bacteria</taxon>
        <taxon>Pseudomonadati</taxon>
        <taxon>Elusimicrobiota</taxon>
        <taxon>Elusimicrobia</taxon>
        <taxon>environmental samples</taxon>
    </lineage>
</organism>
<evidence type="ECO:0000313" key="1">
    <source>
        <dbReference type="EMBL" id="QGT50725.1"/>
    </source>
</evidence>
<dbReference type="AlphaFoldDB" id="A0A650F402"/>
<dbReference type="EMBL" id="MN577571">
    <property type="protein sequence ID" value="QGT50725.1"/>
    <property type="molecule type" value="Genomic_DNA"/>
</dbReference>
<proteinExistence type="predicted"/>
<gene>
    <name evidence="1" type="ORF">Elusimicrob1349_1950</name>
</gene>
<name>A0A650F402_9BACT</name>
<sequence>MNEKVLKFLSVVVKIAALVQTIAQVVAQAFPVVQKASSQNAEIDSFFKEKI</sequence>